<evidence type="ECO:0000256" key="1">
    <source>
        <dbReference type="SAM" id="Phobius"/>
    </source>
</evidence>
<feature type="transmembrane region" description="Helical" evidence="1">
    <location>
        <begin position="277"/>
        <end position="295"/>
    </location>
</feature>
<dbReference type="HOGENOM" id="CLU_065105_0_0_9"/>
<protein>
    <recommendedName>
        <fullName evidence="2">Phosphatidic acid phosphatase type 2/haloperoxidase domain-containing protein</fullName>
    </recommendedName>
</protein>
<dbReference type="InterPro" id="IPR000326">
    <property type="entry name" value="PAP2/HPO"/>
</dbReference>
<accession>A0A0H2VIA6</accession>
<dbReference type="KEGG" id="sep:SE_2051"/>
<keyword evidence="1" id="KW-0472">Membrane</keyword>
<dbReference type="AlphaFoldDB" id="A0A0H2VIA6"/>
<feature type="transmembrane region" description="Helical" evidence="1">
    <location>
        <begin position="7"/>
        <end position="25"/>
    </location>
</feature>
<evidence type="ECO:0000313" key="4">
    <source>
        <dbReference type="Proteomes" id="UP000001411"/>
    </source>
</evidence>
<proteinExistence type="predicted"/>
<dbReference type="Pfam" id="PF01569">
    <property type="entry name" value="PAP2"/>
    <property type="match status" value="1"/>
</dbReference>
<feature type="transmembrane region" description="Helical" evidence="1">
    <location>
        <begin position="49"/>
        <end position="68"/>
    </location>
</feature>
<feature type="domain" description="Phosphatidic acid phosphatase type 2/haloperoxidase" evidence="2">
    <location>
        <begin position="170"/>
        <end position="285"/>
    </location>
</feature>
<name>A0A0H2VIA6_STAES</name>
<dbReference type="RefSeq" id="WP_001831470.1">
    <property type="nucleotide sequence ID" value="NC_004461.1"/>
</dbReference>
<keyword evidence="1" id="KW-0812">Transmembrane</keyword>
<dbReference type="CDD" id="cd03396">
    <property type="entry name" value="PAP2_like_6"/>
    <property type="match status" value="1"/>
</dbReference>
<evidence type="ECO:0000259" key="2">
    <source>
        <dbReference type="SMART" id="SM00014"/>
    </source>
</evidence>
<organism evidence="3 4">
    <name type="scientific">Staphylococcus epidermidis (strain ATCC 12228 / FDA PCI 1200)</name>
    <dbReference type="NCBI Taxonomy" id="176280"/>
    <lineage>
        <taxon>Bacteria</taxon>
        <taxon>Bacillati</taxon>
        <taxon>Bacillota</taxon>
        <taxon>Bacilli</taxon>
        <taxon>Bacillales</taxon>
        <taxon>Staphylococcaceae</taxon>
        <taxon>Staphylococcus</taxon>
    </lineage>
</organism>
<dbReference type="SUPFAM" id="SSF48317">
    <property type="entry name" value="Acid phosphatase/Vanadium-dependent haloperoxidase"/>
    <property type="match status" value="1"/>
</dbReference>
<sequence length="305" mass="34610">MVISKKLAFITIGILICILLSSPLIDQQISNYFMNQDSIFGTLFQNYGLFPPTLILIISTVILNYYILTTFQNKLAKTLTLILSFIFTLIKTNEFVSETAQYMLSTSENIKNHKPMGMANNEGNAGNALSLGMSFFISLIIIIIITIICYQFWLKHTNNQELDHLFKVSLISFMILFIGLELVDSLKHLWGRFRPYEITDKAGHFTHWLTINGNTGHSSFPSGHTGNGAFLMFIAFYFKKLRTQKIVFSIGLCYSILMALSRIRIGAHFTSDVTMSLLIMFSLMVIADFIINQVISIHKNKLSKV</sequence>
<dbReference type="InterPro" id="IPR036938">
    <property type="entry name" value="PAP2/HPO_sf"/>
</dbReference>
<feature type="transmembrane region" description="Helical" evidence="1">
    <location>
        <begin position="128"/>
        <end position="153"/>
    </location>
</feature>
<dbReference type="OrthoDB" id="1653251at2"/>
<dbReference type="PATRIC" id="fig|176280.10.peg.2004"/>
<dbReference type="Proteomes" id="UP000001411">
    <property type="component" value="Chromosome"/>
</dbReference>
<dbReference type="SMART" id="SM00014">
    <property type="entry name" value="acidPPc"/>
    <property type="match status" value="1"/>
</dbReference>
<keyword evidence="1" id="KW-1133">Transmembrane helix</keyword>
<gene>
    <name evidence="3" type="ordered locus">SE_2051</name>
</gene>
<dbReference type="Gene3D" id="1.20.144.10">
    <property type="entry name" value="Phosphatidic acid phosphatase type 2/haloperoxidase"/>
    <property type="match status" value="1"/>
</dbReference>
<evidence type="ECO:0000313" key="3">
    <source>
        <dbReference type="EMBL" id="AAO05692.1"/>
    </source>
</evidence>
<dbReference type="eggNOG" id="COG0671">
    <property type="taxonomic scope" value="Bacteria"/>
</dbReference>
<dbReference type="EMBL" id="AE015929">
    <property type="protein sequence ID" value="AAO05692.1"/>
    <property type="molecule type" value="Genomic_DNA"/>
</dbReference>
<reference evidence="3 4" key="1">
    <citation type="journal article" date="2003" name="Mol. Microbiol.">
        <title>Genome-based analysis of virulence genes in a non-biofilm-forming Staphylococcus epidermidis strain (ATCC 12228).</title>
        <authorList>
            <person name="Zhang Y.Q."/>
            <person name="Ren S.X."/>
            <person name="Li H.L."/>
            <person name="Wang Y.X."/>
            <person name="Fu G."/>
            <person name="Yang J."/>
            <person name="Qin Z.Q."/>
            <person name="Miao Y.G."/>
            <person name="Wang W.Y."/>
            <person name="Chen R.S."/>
            <person name="Shen Y."/>
            <person name="Chen Z."/>
            <person name="Yuan Z.H."/>
            <person name="Zhao G.P."/>
            <person name="Qu D."/>
            <person name="Danchin A."/>
            <person name="Wen Y.M."/>
        </authorList>
    </citation>
    <scope>NUCLEOTIDE SEQUENCE [LARGE SCALE GENOMIC DNA]</scope>
    <source>
        <strain evidence="4">ATCC 12228 / FDA PCI 1200</strain>
    </source>
</reference>
<feature type="transmembrane region" description="Helical" evidence="1">
    <location>
        <begin position="165"/>
        <end position="183"/>
    </location>
</feature>
<dbReference type="PANTHER" id="PTHR14969:SF13">
    <property type="entry name" value="AT30094P"/>
    <property type="match status" value="1"/>
</dbReference>
<dbReference type="PANTHER" id="PTHR14969">
    <property type="entry name" value="SPHINGOSINE-1-PHOSPHATE PHOSPHOHYDROLASE"/>
    <property type="match status" value="1"/>
</dbReference>
<feature type="transmembrane region" description="Helical" evidence="1">
    <location>
        <begin position="246"/>
        <end position="265"/>
    </location>
</feature>